<sequence>MKFKDKLNIAEVEAKWQKTWSEAKIYKWDNTKSRDEIYSIDTPPPTVSGQLHMGHVFSYTQADFIARFQRMNGKSVFYPIGFDDNGLPTERLVEKVKKIRAKDLSRHEFIKVCEEVVLETEEKFRNVYKSLGLSFDWEQEYQTISSKSRKLSQMSFIDLYNKGKILRKFGPSFWDVKDQTAIAQAENVDKEQKGTLNYIKFKTLDNEDIVIATTRSEMLPACVAIFYHPEDERYKKLRNKKAVIPFFNQHVSILSDHQVDKEKGTGLVMCCTFGDIQDIEWWRKHKLETIECINLYGKMKNAGFLNNLKIKEARDLTIEKLKESQLLVKQDEVVQNVKCAERSGAVLEIIPTNQWYIEVLPYKKQLHEKNDKCNWYPKFMKERLTNWIDGLNQDWCISRQRYFGVPFPVWYSKRKGEEGKILIANVNKLPIDPYIDLPEGYSREEIEPETDIMDTWATSAITPQLSSHGISEDLMLDKDRHNKLFPYDLRPQAHEIIRTWAFGTLVKSLFNQNSIPWKNLMISGWCLASDKSKMSKSKGNVVTPEKLINDQGADVVRYWASSSKLGIDIVYSDQIFKIGKKLINKLWNAGKFVHSHICHINSEITSVKNEIKIGAIFCDLDKWILSSLYQVIENATASFKNYEYCDARVFIENFFWNDFCDNYLELIKTRVYDEADNNPKEKKSGLLTLYYVFNTLLKLFAPYIPHITEELNSILYGEDHQMVNKINMWPKLDGFYFSSSSLNTGIDVLNLLELVRKYKSINELSLRAELSGIYFNGANIPKLALLDLKNASSCKEIHYKESIAEPSLQSNCGKYLIKVV</sequence>
<feature type="domain" description="Aminoacyl-tRNA synthetase class Ia" evidence="10">
    <location>
        <begin position="15"/>
        <end position="569"/>
    </location>
</feature>
<dbReference type="Pfam" id="PF08264">
    <property type="entry name" value="Anticodon_1"/>
    <property type="match status" value="1"/>
</dbReference>
<dbReference type="SUPFAM" id="SSF47323">
    <property type="entry name" value="Anticodon-binding domain of a subclass of class I aminoacyl-tRNA synthetases"/>
    <property type="match status" value="1"/>
</dbReference>
<dbReference type="InterPro" id="IPR033705">
    <property type="entry name" value="Anticodon_Ia_Val"/>
</dbReference>
<reference evidence="13" key="1">
    <citation type="submission" date="2018-11" db="EMBL/GenBank/DDBJ databases">
        <title>Phylogenetic, genomic, and biogeographic characterization of a novel and ubiquitous marine invertebrate-associated Rickettsiales parasite, Candidatus Marinoinvertebrata rohwerii, gen. nov., sp. nov.</title>
        <authorList>
            <person name="Klinges J.G."/>
            <person name="Rosales S.M."/>
            <person name="Mcminds R."/>
            <person name="Shaver E.C."/>
            <person name="Shantz A."/>
            <person name="Peters E.C."/>
            <person name="Burkepile D.E."/>
            <person name="Silliman B.R."/>
            <person name="Vega Thurber R.L."/>
        </authorList>
    </citation>
    <scope>NUCLEOTIDE SEQUENCE [LARGE SCALE GENOMIC DNA]</scope>
    <source>
        <strain evidence="13">a_cerv_44</strain>
    </source>
</reference>
<keyword evidence="2 9" id="KW-0963">Cytoplasm</keyword>
<keyword evidence="4 9" id="KW-0547">Nucleotide-binding</keyword>
<dbReference type="Gene3D" id="3.40.50.620">
    <property type="entry name" value="HUPs"/>
    <property type="match status" value="2"/>
</dbReference>
<evidence type="ECO:0000259" key="10">
    <source>
        <dbReference type="Pfam" id="PF00133"/>
    </source>
</evidence>
<dbReference type="InterPro" id="IPR009008">
    <property type="entry name" value="Val/Leu/Ile-tRNA-synth_edit"/>
</dbReference>
<feature type="short sequence motif" description="'HIGH' region" evidence="9">
    <location>
        <begin position="45"/>
        <end position="55"/>
    </location>
</feature>
<dbReference type="RefSeq" id="WP_126045051.1">
    <property type="nucleotide sequence ID" value="NZ_RXFM01000074.1"/>
</dbReference>
<name>A0A3R9Z4V2_9RICK</name>
<evidence type="ECO:0000256" key="7">
    <source>
        <dbReference type="ARBA" id="ARBA00023146"/>
    </source>
</evidence>
<evidence type="ECO:0000259" key="11">
    <source>
        <dbReference type="Pfam" id="PF08264"/>
    </source>
</evidence>
<proteinExistence type="inferred from homology"/>
<dbReference type="FunFam" id="3.40.50.620:FF:000192">
    <property type="entry name" value="Valine--tRNA ligase"/>
    <property type="match status" value="1"/>
</dbReference>
<evidence type="ECO:0000256" key="2">
    <source>
        <dbReference type="ARBA" id="ARBA00022490"/>
    </source>
</evidence>
<comment type="subunit">
    <text evidence="9">Monomer.</text>
</comment>
<dbReference type="CDD" id="cd07962">
    <property type="entry name" value="Anticodon_Ia_Val"/>
    <property type="match status" value="1"/>
</dbReference>
<comment type="caution">
    <text evidence="12">The sequence shown here is derived from an EMBL/GenBank/DDBJ whole genome shotgun (WGS) entry which is preliminary data.</text>
</comment>
<dbReference type="GO" id="GO:0006438">
    <property type="term" value="P:valyl-tRNA aminoacylation"/>
    <property type="evidence" value="ECO:0007669"/>
    <property type="project" value="UniProtKB-UniRule"/>
</dbReference>
<comment type="subcellular location">
    <subcellularLocation>
        <location evidence="1 9">Cytoplasm</location>
    </subcellularLocation>
</comment>
<evidence type="ECO:0000256" key="4">
    <source>
        <dbReference type="ARBA" id="ARBA00022741"/>
    </source>
</evidence>
<dbReference type="InterPro" id="IPR009080">
    <property type="entry name" value="tRNAsynth_Ia_anticodon-bd"/>
</dbReference>
<dbReference type="EC" id="6.1.1.9" evidence="9"/>
<evidence type="ECO:0000256" key="3">
    <source>
        <dbReference type="ARBA" id="ARBA00022598"/>
    </source>
</evidence>
<dbReference type="InterPro" id="IPR014729">
    <property type="entry name" value="Rossmann-like_a/b/a_fold"/>
</dbReference>
<feature type="domain" description="Methionyl/Valyl/Leucyl/Isoleucyl-tRNA synthetase anticodon-binding" evidence="11">
    <location>
        <begin position="621"/>
        <end position="771"/>
    </location>
</feature>
<dbReference type="GO" id="GO:0005829">
    <property type="term" value="C:cytosol"/>
    <property type="evidence" value="ECO:0007669"/>
    <property type="project" value="TreeGrafter"/>
</dbReference>
<dbReference type="PANTHER" id="PTHR11946">
    <property type="entry name" value="VALYL-TRNA SYNTHETASES"/>
    <property type="match status" value="1"/>
</dbReference>
<keyword evidence="5 9" id="KW-0067">ATP-binding</keyword>
<dbReference type="NCBIfam" id="NF009687">
    <property type="entry name" value="PRK13208.1"/>
    <property type="match status" value="1"/>
</dbReference>
<comment type="catalytic activity">
    <reaction evidence="8 9">
        <text>tRNA(Val) + L-valine + ATP = L-valyl-tRNA(Val) + AMP + diphosphate</text>
        <dbReference type="Rhea" id="RHEA:10704"/>
        <dbReference type="Rhea" id="RHEA-COMP:9672"/>
        <dbReference type="Rhea" id="RHEA-COMP:9708"/>
        <dbReference type="ChEBI" id="CHEBI:30616"/>
        <dbReference type="ChEBI" id="CHEBI:33019"/>
        <dbReference type="ChEBI" id="CHEBI:57762"/>
        <dbReference type="ChEBI" id="CHEBI:78442"/>
        <dbReference type="ChEBI" id="CHEBI:78537"/>
        <dbReference type="ChEBI" id="CHEBI:456215"/>
        <dbReference type="EC" id="6.1.1.9"/>
    </reaction>
</comment>
<keyword evidence="7 9" id="KW-0030">Aminoacyl-tRNA synthetase</keyword>
<comment type="similarity">
    <text evidence="9">Belongs to the class-I aminoacyl-tRNA synthetase family. ValS type 2 subfamily.</text>
</comment>
<dbReference type="OrthoDB" id="9810365at2"/>
<evidence type="ECO:0000256" key="9">
    <source>
        <dbReference type="HAMAP-Rule" id="MF_02005"/>
    </source>
</evidence>
<keyword evidence="13" id="KW-1185">Reference proteome</keyword>
<feature type="binding site" evidence="9">
    <location>
        <position position="536"/>
    </location>
    <ligand>
        <name>ATP</name>
        <dbReference type="ChEBI" id="CHEBI:30616"/>
    </ligand>
</feature>
<dbReference type="HAMAP" id="MF_02005">
    <property type="entry name" value="Val_tRNA_synth_type2"/>
    <property type="match status" value="1"/>
</dbReference>
<dbReference type="InterPro" id="IPR022874">
    <property type="entry name" value="Valine-tRNA_ligase_type_2"/>
</dbReference>
<dbReference type="GO" id="GO:0004832">
    <property type="term" value="F:valine-tRNA ligase activity"/>
    <property type="evidence" value="ECO:0007669"/>
    <property type="project" value="UniProtKB-UniRule"/>
</dbReference>
<dbReference type="InterPro" id="IPR002300">
    <property type="entry name" value="aa-tRNA-synth_Ia"/>
</dbReference>
<dbReference type="PRINTS" id="PR00986">
    <property type="entry name" value="TRNASYNTHVAL"/>
</dbReference>
<dbReference type="GO" id="GO:0002161">
    <property type="term" value="F:aminoacyl-tRNA deacylase activity"/>
    <property type="evidence" value="ECO:0007669"/>
    <property type="project" value="InterPro"/>
</dbReference>
<evidence type="ECO:0000256" key="8">
    <source>
        <dbReference type="ARBA" id="ARBA00047552"/>
    </source>
</evidence>
<dbReference type="SUPFAM" id="SSF50677">
    <property type="entry name" value="ValRS/IleRS/LeuRS editing domain"/>
    <property type="match status" value="1"/>
</dbReference>
<evidence type="ECO:0000313" key="13">
    <source>
        <dbReference type="Proteomes" id="UP000279470"/>
    </source>
</evidence>
<evidence type="ECO:0000313" key="12">
    <source>
        <dbReference type="EMBL" id="RST63780.1"/>
    </source>
</evidence>
<dbReference type="InterPro" id="IPR002303">
    <property type="entry name" value="Valyl-tRNA_ligase"/>
</dbReference>
<dbReference type="InterPro" id="IPR001412">
    <property type="entry name" value="aa-tRNA-synth_I_CS"/>
</dbReference>
<keyword evidence="3 9" id="KW-0436">Ligase</keyword>
<dbReference type="NCBIfam" id="TIGR00422">
    <property type="entry name" value="valS"/>
    <property type="match status" value="1"/>
</dbReference>
<accession>A0A3R9Z4V2</accession>
<keyword evidence="6 9" id="KW-0648">Protein biosynthesis</keyword>
<dbReference type="Gene3D" id="1.10.730.10">
    <property type="entry name" value="Isoleucyl-tRNA Synthetase, Domain 1"/>
    <property type="match status" value="1"/>
</dbReference>
<dbReference type="GO" id="GO:0005524">
    <property type="term" value="F:ATP binding"/>
    <property type="evidence" value="ECO:0007669"/>
    <property type="project" value="UniProtKB-UniRule"/>
</dbReference>
<feature type="short sequence motif" description="'KMSKS' region" evidence="9">
    <location>
        <begin position="533"/>
        <end position="537"/>
    </location>
</feature>
<dbReference type="EMBL" id="RXFM01000074">
    <property type="protein sequence ID" value="RST63780.1"/>
    <property type="molecule type" value="Genomic_DNA"/>
</dbReference>
<dbReference type="Proteomes" id="UP000279470">
    <property type="component" value="Unassembled WGS sequence"/>
</dbReference>
<protein>
    <recommendedName>
        <fullName evidence="9">Valine--tRNA ligase</fullName>
        <ecNumber evidence="9">6.1.1.9</ecNumber>
    </recommendedName>
    <alternativeName>
        <fullName evidence="9">Valyl-tRNA synthetase</fullName>
        <shortName evidence="9">ValRS</shortName>
    </alternativeName>
</protein>
<dbReference type="PROSITE" id="PS00178">
    <property type="entry name" value="AA_TRNA_LIGASE_I"/>
    <property type="match status" value="1"/>
</dbReference>
<dbReference type="SUPFAM" id="SSF52374">
    <property type="entry name" value="Nucleotidylyl transferase"/>
    <property type="match status" value="1"/>
</dbReference>
<dbReference type="PANTHER" id="PTHR11946:SF93">
    <property type="entry name" value="VALINE--TRNA LIGASE, CHLOROPLASTIC_MITOCHONDRIAL 2"/>
    <property type="match status" value="1"/>
</dbReference>
<dbReference type="AlphaFoldDB" id="A0A3R9Z4V2"/>
<dbReference type="InterPro" id="IPR013155">
    <property type="entry name" value="M/V/L/I-tRNA-synth_anticd-bd"/>
</dbReference>
<evidence type="ECO:0000256" key="1">
    <source>
        <dbReference type="ARBA" id="ARBA00004496"/>
    </source>
</evidence>
<comment type="domain">
    <text evidence="9">ValRS has two distinct active sites: one for aminoacylation and one for editing. The misactivated threonine is translocated from the active site to the editing site.</text>
</comment>
<gene>
    <name evidence="9" type="primary">valS</name>
    <name evidence="12" type="ORF">EIC27_05215</name>
</gene>
<organism evidence="12 13">
    <name type="scientific">Candidatus Aquarickettsia rohweri</name>
    <dbReference type="NCBI Taxonomy" id="2602574"/>
    <lineage>
        <taxon>Bacteria</taxon>
        <taxon>Pseudomonadati</taxon>
        <taxon>Pseudomonadota</taxon>
        <taxon>Alphaproteobacteria</taxon>
        <taxon>Rickettsiales</taxon>
        <taxon>Candidatus Midichloriaceae</taxon>
        <taxon>Candidatus Aquarickettsia</taxon>
    </lineage>
</organism>
<evidence type="ECO:0000256" key="5">
    <source>
        <dbReference type="ARBA" id="ARBA00022840"/>
    </source>
</evidence>
<dbReference type="Pfam" id="PF00133">
    <property type="entry name" value="tRNA-synt_1"/>
    <property type="match status" value="1"/>
</dbReference>
<comment type="function">
    <text evidence="9">Catalyzes the attachment of valine to tRNA(Val). As ValRS can inadvertently accommodate and process structurally similar amino acids such as threonine, to avoid such errors, it has a 'posttransfer' editing activity that hydrolyzes mischarged Thr-tRNA(Val) in a tRNA-dependent manner.</text>
</comment>
<evidence type="ECO:0000256" key="6">
    <source>
        <dbReference type="ARBA" id="ARBA00022917"/>
    </source>
</evidence>